<dbReference type="InterPro" id="IPR011079">
    <property type="entry name" value="Ala_racemase_C"/>
</dbReference>
<dbReference type="PROSITE" id="PS00395">
    <property type="entry name" value="ALANINE_RACEMASE"/>
    <property type="match status" value="1"/>
</dbReference>
<dbReference type="NCBIfam" id="TIGR00492">
    <property type="entry name" value="alr"/>
    <property type="match status" value="1"/>
</dbReference>
<dbReference type="Gene3D" id="3.20.20.10">
    <property type="entry name" value="Alanine racemase"/>
    <property type="match status" value="1"/>
</dbReference>
<dbReference type="SUPFAM" id="SSF51419">
    <property type="entry name" value="PLP-binding barrel"/>
    <property type="match status" value="1"/>
</dbReference>
<sequence>MSRPAQATFDLAALRANYAHAKAVHGGRAAATLKANAYGHGAVQCARALAGVADAFAVAFAQEALELREAGIREQPILVLEGAFDIGDVELARQHGLWLVVHQEEQLRMLESLRGGTAVHAWLKIDTGMHRAGIAPDQTRPFWQRLADCEQVASTTLMTHLASADEPDNLATERQLAVFEAATHGLPGPRSVANSAGVLCWKGAHQDWARPGIMLYGADPRGTPSDVLQPVMQLTSEVFAERWIPAGEALGYGGSFVADRPTRVGLVAMGYADGYPRTAHTGTPVAVGGCASRIIGRVAMDMLTVDLTDLPEAGPGSQVELWGRQVSVNDVAAAAGTIAYELLCNVKRVGRVYW</sequence>
<dbReference type="EMBL" id="BAABBP010000003">
    <property type="protein sequence ID" value="GAA3985505.1"/>
    <property type="molecule type" value="Genomic_DNA"/>
</dbReference>
<evidence type="ECO:0000259" key="5">
    <source>
        <dbReference type="SMART" id="SM01005"/>
    </source>
</evidence>
<reference evidence="7" key="1">
    <citation type="journal article" date="2019" name="Int. J. Syst. Evol. Microbiol.">
        <title>The Global Catalogue of Microorganisms (GCM) 10K type strain sequencing project: providing services to taxonomists for standard genome sequencing and annotation.</title>
        <authorList>
            <consortium name="The Broad Institute Genomics Platform"/>
            <consortium name="The Broad Institute Genome Sequencing Center for Infectious Disease"/>
            <person name="Wu L."/>
            <person name="Ma J."/>
        </authorList>
    </citation>
    <scope>NUCLEOTIDE SEQUENCE [LARGE SCALE GENOMIC DNA]</scope>
    <source>
        <strain evidence="7">JCM 17561</strain>
    </source>
</reference>
<feature type="binding site" evidence="4">
    <location>
        <position position="131"/>
    </location>
    <ligand>
        <name>substrate</name>
    </ligand>
</feature>
<feature type="domain" description="Alanine racemase C-terminal" evidence="5">
    <location>
        <begin position="231"/>
        <end position="354"/>
    </location>
</feature>
<dbReference type="SUPFAM" id="SSF50621">
    <property type="entry name" value="Alanine racemase C-terminal domain-like"/>
    <property type="match status" value="1"/>
</dbReference>
<dbReference type="SMART" id="SM01005">
    <property type="entry name" value="Ala_racemase_C"/>
    <property type="match status" value="1"/>
</dbReference>
<dbReference type="InterPro" id="IPR029066">
    <property type="entry name" value="PLP-binding_barrel"/>
</dbReference>
<dbReference type="RefSeq" id="WP_103045597.1">
    <property type="nucleotide sequence ID" value="NZ_BAABBP010000003.1"/>
</dbReference>
<feature type="modified residue" description="N6-(pyridoxal phosphate)lysine" evidence="4">
    <location>
        <position position="34"/>
    </location>
</feature>
<dbReference type="Proteomes" id="UP001501627">
    <property type="component" value="Unassembled WGS sequence"/>
</dbReference>
<evidence type="ECO:0000256" key="4">
    <source>
        <dbReference type="HAMAP-Rule" id="MF_01201"/>
    </source>
</evidence>
<proteinExistence type="inferred from homology"/>
<comment type="cofactor">
    <cofactor evidence="1 4">
        <name>pyridoxal 5'-phosphate</name>
        <dbReference type="ChEBI" id="CHEBI:597326"/>
    </cofactor>
</comment>
<gene>
    <name evidence="6" type="primary">alr_1</name>
    <name evidence="6" type="ORF">GCM10022279_05890</name>
</gene>
<comment type="catalytic activity">
    <reaction evidence="4">
        <text>L-alanine = D-alanine</text>
        <dbReference type="Rhea" id="RHEA:20249"/>
        <dbReference type="ChEBI" id="CHEBI:57416"/>
        <dbReference type="ChEBI" id="CHEBI:57972"/>
        <dbReference type="EC" id="5.1.1.1"/>
    </reaction>
</comment>
<keyword evidence="3 4" id="KW-0413">Isomerase</keyword>
<comment type="similarity">
    <text evidence="4">Belongs to the alanine racemase family.</text>
</comment>
<feature type="active site" description="Proton acceptor; specific for L-alanine" evidence="4">
    <location>
        <position position="252"/>
    </location>
</feature>
<dbReference type="InterPro" id="IPR000821">
    <property type="entry name" value="Ala_racemase"/>
</dbReference>
<dbReference type="PANTHER" id="PTHR30511:SF0">
    <property type="entry name" value="ALANINE RACEMASE, CATABOLIC-RELATED"/>
    <property type="match status" value="1"/>
</dbReference>
<dbReference type="Gene3D" id="2.40.37.10">
    <property type="entry name" value="Lyase, Ornithine Decarboxylase, Chain A, domain 1"/>
    <property type="match status" value="1"/>
</dbReference>
<dbReference type="PRINTS" id="PR00992">
    <property type="entry name" value="ALARACEMASE"/>
</dbReference>
<feature type="active site" description="Proton acceptor; specific for D-alanine" evidence="4">
    <location>
        <position position="34"/>
    </location>
</feature>
<comment type="function">
    <text evidence="4">Catalyzes the interconversion of L-alanine and D-alanine. May also act on other amino acids.</text>
</comment>
<name>A0ABP7QNG5_9BURK</name>
<keyword evidence="2 4" id="KW-0663">Pyridoxal phosphate</keyword>
<evidence type="ECO:0000256" key="3">
    <source>
        <dbReference type="ARBA" id="ARBA00023235"/>
    </source>
</evidence>
<dbReference type="Pfam" id="PF01168">
    <property type="entry name" value="Ala_racemase_N"/>
    <property type="match status" value="1"/>
</dbReference>
<evidence type="ECO:0000256" key="1">
    <source>
        <dbReference type="ARBA" id="ARBA00001933"/>
    </source>
</evidence>
<comment type="caution">
    <text evidence="6">The sequence shown here is derived from an EMBL/GenBank/DDBJ whole genome shotgun (WGS) entry which is preliminary data.</text>
</comment>
<dbReference type="InterPro" id="IPR009006">
    <property type="entry name" value="Ala_racemase/Decarboxylase_C"/>
</dbReference>
<feature type="binding site" evidence="4">
    <location>
        <position position="300"/>
    </location>
    <ligand>
        <name>substrate</name>
    </ligand>
</feature>
<organism evidence="6 7">
    <name type="scientific">Comamonas faecalis</name>
    <dbReference type="NCBI Taxonomy" id="1387849"/>
    <lineage>
        <taxon>Bacteria</taxon>
        <taxon>Pseudomonadati</taxon>
        <taxon>Pseudomonadota</taxon>
        <taxon>Betaproteobacteria</taxon>
        <taxon>Burkholderiales</taxon>
        <taxon>Comamonadaceae</taxon>
        <taxon>Comamonas</taxon>
    </lineage>
</organism>
<accession>A0ABP7QNG5</accession>
<dbReference type="Pfam" id="PF00842">
    <property type="entry name" value="Ala_racemase_C"/>
    <property type="match status" value="1"/>
</dbReference>
<keyword evidence="7" id="KW-1185">Reference proteome</keyword>
<comment type="pathway">
    <text evidence="4">Amino-acid biosynthesis; D-alanine biosynthesis; D-alanine from L-alanine: step 1/1.</text>
</comment>
<dbReference type="InterPro" id="IPR001608">
    <property type="entry name" value="Ala_racemase_N"/>
</dbReference>
<dbReference type="HAMAP" id="MF_01201">
    <property type="entry name" value="Ala_racemase"/>
    <property type="match status" value="1"/>
</dbReference>
<evidence type="ECO:0000313" key="7">
    <source>
        <dbReference type="Proteomes" id="UP001501627"/>
    </source>
</evidence>
<evidence type="ECO:0000313" key="6">
    <source>
        <dbReference type="EMBL" id="GAA3985505.1"/>
    </source>
</evidence>
<dbReference type="PANTHER" id="PTHR30511">
    <property type="entry name" value="ALANINE RACEMASE"/>
    <property type="match status" value="1"/>
</dbReference>
<dbReference type="InterPro" id="IPR020622">
    <property type="entry name" value="Ala_racemase_pyridoxalP-BS"/>
</dbReference>
<evidence type="ECO:0000256" key="2">
    <source>
        <dbReference type="ARBA" id="ARBA00022898"/>
    </source>
</evidence>
<protein>
    <recommendedName>
        <fullName evidence="4">Alanine racemase</fullName>
        <ecNumber evidence="4">5.1.1.1</ecNumber>
    </recommendedName>
</protein>
<dbReference type="EC" id="5.1.1.1" evidence="4"/>